<sequence>MKKFFVMTIVFVMLFGAAAARAEVNAGSYTFTPSTGGYFFEGNEGRVNSYAVGFRAGHNFTENISVEGHFHYVPTEIRDVPNEPWQNVYVYGFDGLYHFFPNKNFVPFLALGIGAIHYGYPEAYREDKIVVDYGGGLKYFLPAKLASIFFASNVALRADIRHILPFKDRYNNWLCTLGVEFSFGGERKVIEPTKVEASAPVKKEDAPKFELPASAEEAATQVETPAPVEEVAPKVEESAPVEEVAPEAEAPVPVEEVAPKVEEPAPVAEVTVAPPAVVSSATDNVKDAVTKWLNSWRSGDMETYRSCYASGFRSKGMDLDGWIIYKTNVRKRSKNININIDNLQISVKGNTAMATFIQSYSSSILKDKGKKTLELKKIDNQWKINREIM</sequence>
<protein>
    <submittedName>
        <fullName evidence="4">Light-harvesting lhii, alpha subunit b / histone protein</fullName>
    </submittedName>
</protein>
<reference evidence="4" key="1">
    <citation type="journal article" date="2015" name="Proc. Natl. Acad. Sci. U.S.A.">
        <title>Networks of energetic and metabolic interactions define dynamics in microbial communities.</title>
        <authorList>
            <person name="Embree M."/>
            <person name="Liu J.K."/>
            <person name="Al-Bassam M.M."/>
            <person name="Zengler K."/>
        </authorList>
    </citation>
    <scope>NUCLEOTIDE SEQUENCE</scope>
</reference>
<name>A0A0W8FLW4_9ZZZZ</name>
<dbReference type="EMBL" id="LNQE01001028">
    <property type="protein sequence ID" value="KUG21729.1"/>
    <property type="molecule type" value="Genomic_DNA"/>
</dbReference>
<gene>
    <name evidence="4" type="ORF">ASZ90_008513</name>
</gene>
<feature type="domain" description="Cds6 C-terminal" evidence="3">
    <location>
        <begin position="285"/>
        <end position="387"/>
    </location>
</feature>
<evidence type="ECO:0000259" key="3">
    <source>
        <dbReference type="Pfam" id="PF24125"/>
    </source>
</evidence>
<feature type="domain" description="Outer membrane protein beta-barrel" evidence="2">
    <location>
        <begin position="10"/>
        <end position="181"/>
    </location>
</feature>
<evidence type="ECO:0000256" key="1">
    <source>
        <dbReference type="ARBA" id="ARBA00022729"/>
    </source>
</evidence>
<accession>A0A0W8FLW4</accession>
<dbReference type="Gene3D" id="3.10.450.50">
    <property type="match status" value="1"/>
</dbReference>
<dbReference type="Pfam" id="PF13505">
    <property type="entry name" value="OMP_b-brl"/>
    <property type="match status" value="1"/>
</dbReference>
<proteinExistence type="predicted"/>
<dbReference type="SUPFAM" id="SSF54427">
    <property type="entry name" value="NTF2-like"/>
    <property type="match status" value="1"/>
</dbReference>
<keyword evidence="1" id="KW-0732">Signal</keyword>
<evidence type="ECO:0000313" key="4">
    <source>
        <dbReference type="EMBL" id="KUG21729.1"/>
    </source>
</evidence>
<dbReference type="Pfam" id="PF24125">
    <property type="entry name" value="Cds6_C"/>
    <property type="match status" value="1"/>
</dbReference>
<comment type="caution">
    <text evidence="4">The sequence shown here is derived from an EMBL/GenBank/DDBJ whole genome shotgun (WGS) entry which is preliminary data.</text>
</comment>
<evidence type="ECO:0000259" key="2">
    <source>
        <dbReference type="Pfam" id="PF13505"/>
    </source>
</evidence>
<dbReference type="InterPro" id="IPR011250">
    <property type="entry name" value="OMP/PagP_B-barrel"/>
</dbReference>
<dbReference type="AlphaFoldDB" id="A0A0W8FLW4"/>
<dbReference type="InterPro" id="IPR056203">
    <property type="entry name" value="Cds6_C"/>
</dbReference>
<dbReference type="Gene3D" id="2.40.160.20">
    <property type="match status" value="1"/>
</dbReference>
<dbReference type="SUPFAM" id="SSF56925">
    <property type="entry name" value="OMPA-like"/>
    <property type="match status" value="1"/>
</dbReference>
<dbReference type="InterPro" id="IPR032710">
    <property type="entry name" value="NTF2-like_dom_sf"/>
</dbReference>
<dbReference type="InterPro" id="IPR027385">
    <property type="entry name" value="Beta-barrel_OMP"/>
</dbReference>
<organism evidence="4">
    <name type="scientific">hydrocarbon metagenome</name>
    <dbReference type="NCBI Taxonomy" id="938273"/>
    <lineage>
        <taxon>unclassified sequences</taxon>
        <taxon>metagenomes</taxon>
        <taxon>ecological metagenomes</taxon>
    </lineage>
</organism>